<organism evidence="13 14">
    <name type="scientific">Psychrosphaera algicola</name>
    <dbReference type="NCBI Taxonomy" id="3023714"/>
    <lineage>
        <taxon>Bacteria</taxon>
        <taxon>Pseudomonadati</taxon>
        <taxon>Pseudomonadota</taxon>
        <taxon>Gammaproteobacteria</taxon>
        <taxon>Alteromonadales</taxon>
        <taxon>Pseudoalteromonadaceae</taxon>
        <taxon>Psychrosphaera</taxon>
    </lineage>
</organism>
<evidence type="ECO:0000259" key="11">
    <source>
        <dbReference type="Pfam" id="PF00742"/>
    </source>
</evidence>
<keyword evidence="14" id="KW-1185">Reference proteome</keyword>
<dbReference type="Pfam" id="PF00742">
    <property type="entry name" value="Homoserine_dh"/>
    <property type="match status" value="1"/>
</dbReference>
<accession>A0ABT5FH13</accession>
<name>A0ABT5FH13_9GAMM</name>
<keyword evidence="13" id="KW-0418">Kinase</keyword>
<evidence type="ECO:0000256" key="1">
    <source>
        <dbReference type="ARBA" id="ARBA00001920"/>
    </source>
</evidence>
<comment type="caution">
    <text evidence="13">The sequence shown here is derived from an EMBL/GenBank/DDBJ whole genome shotgun (WGS) entry which is preliminary data.</text>
</comment>
<comment type="pathway">
    <text evidence="7">Amino-acid biosynthesis.</text>
</comment>
<evidence type="ECO:0000259" key="12">
    <source>
        <dbReference type="Pfam" id="PF03447"/>
    </source>
</evidence>
<comment type="catalytic activity">
    <reaction evidence="8">
        <text>L-homoserine + NADP(+) = L-aspartate 4-semialdehyde + NADPH + H(+)</text>
        <dbReference type="Rhea" id="RHEA:15761"/>
        <dbReference type="ChEBI" id="CHEBI:15378"/>
        <dbReference type="ChEBI" id="CHEBI:57476"/>
        <dbReference type="ChEBI" id="CHEBI:57783"/>
        <dbReference type="ChEBI" id="CHEBI:58349"/>
        <dbReference type="ChEBI" id="CHEBI:537519"/>
        <dbReference type="EC" id="1.1.1.3"/>
    </reaction>
    <physiologicalReaction direction="right-to-left" evidence="8">
        <dbReference type="Rhea" id="RHEA:15763"/>
    </physiologicalReaction>
</comment>
<dbReference type="RefSeq" id="WP_215962454.1">
    <property type="nucleotide sequence ID" value="NZ_JAQOMS010000002.1"/>
</dbReference>
<dbReference type="Pfam" id="PF03447">
    <property type="entry name" value="NAD_binding_3"/>
    <property type="match status" value="1"/>
</dbReference>
<dbReference type="InterPro" id="IPR005106">
    <property type="entry name" value="Asp/hSer_DH_NAD-bd"/>
</dbReference>
<keyword evidence="2" id="KW-0028">Amino-acid biosynthesis</keyword>
<evidence type="ECO:0000313" key="14">
    <source>
        <dbReference type="Proteomes" id="UP001528411"/>
    </source>
</evidence>
<dbReference type="PROSITE" id="PS01042">
    <property type="entry name" value="HOMOSER_DHGENASE"/>
    <property type="match status" value="1"/>
</dbReference>
<keyword evidence="5" id="KW-0560">Oxidoreductase</keyword>
<keyword evidence="13" id="KW-0808">Transferase</keyword>
<dbReference type="PANTHER" id="PTHR43070">
    <property type="match status" value="1"/>
</dbReference>
<keyword evidence="4" id="KW-0521">NADP</keyword>
<gene>
    <name evidence="13" type="ORF">PN838_19045</name>
</gene>
<comment type="similarity">
    <text evidence="10">Belongs to the homoserine dehydrogenase family.</text>
</comment>
<evidence type="ECO:0000256" key="7">
    <source>
        <dbReference type="ARBA" id="ARBA00029440"/>
    </source>
</evidence>
<comment type="cofactor">
    <cofactor evidence="1">
        <name>a metal cation</name>
        <dbReference type="ChEBI" id="CHEBI:25213"/>
    </cofactor>
</comment>
<feature type="domain" description="Homoserine dehydrogenase catalytic" evidence="11">
    <location>
        <begin position="154"/>
        <end position="352"/>
    </location>
</feature>
<feature type="domain" description="Aspartate/homoserine dehydrogenase NAD-binding" evidence="12">
    <location>
        <begin position="14"/>
        <end position="141"/>
    </location>
</feature>
<keyword evidence="3" id="KW-0791">Threonine biosynthesis</keyword>
<comment type="catalytic activity">
    <reaction evidence="9">
        <text>L-homoserine + NAD(+) = L-aspartate 4-semialdehyde + NADH + H(+)</text>
        <dbReference type="Rhea" id="RHEA:15757"/>
        <dbReference type="ChEBI" id="CHEBI:15378"/>
        <dbReference type="ChEBI" id="CHEBI:57476"/>
        <dbReference type="ChEBI" id="CHEBI:57540"/>
        <dbReference type="ChEBI" id="CHEBI:57945"/>
        <dbReference type="ChEBI" id="CHEBI:537519"/>
        <dbReference type="EC" id="1.1.1.3"/>
    </reaction>
    <physiologicalReaction direction="right-to-left" evidence="9">
        <dbReference type="Rhea" id="RHEA:15759"/>
    </physiologicalReaction>
</comment>
<evidence type="ECO:0000256" key="4">
    <source>
        <dbReference type="ARBA" id="ARBA00022857"/>
    </source>
</evidence>
<sequence length="374" mass="40403">MSNNLTEINVVVLGRGVVGSVWLDGSAELRSRFKNVANVKIVAVANSTRYLLDKNGLGIEQLNQYAQLSKAADLHQLIGALSDLELPNLVILDLTASDIVANRYLEFAERSWNVISANKIPLTKSTERHKLLINTFRANGCFWGINATVGAALPVQSSLSDLLQAGDKLQSITGVFSGSLSYLLSYYDGEQSFTDLIKQAKEVGMTEPDPRDDLSGTDVQRKLLILARIAGYSLNLEDIRVSPLLPQSLLDGDLNDFWNNAEAIDQFMAEKSAAAKKVGQKLAYQAKATFNGNVAEGEVSLVSLPLDNALTQLTPADNVFTLTTDFYLNNPLVIRGPGAGAIVTATAVNIDLNKYILQIAVAASGTGNPRTELY</sequence>
<dbReference type="PANTHER" id="PTHR43070:SF3">
    <property type="entry name" value="HOMOSERINE DEHYDROGENASE"/>
    <property type="match status" value="1"/>
</dbReference>
<evidence type="ECO:0000256" key="10">
    <source>
        <dbReference type="RuleBase" id="RU004171"/>
    </source>
</evidence>
<dbReference type="Proteomes" id="UP001528411">
    <property type="component" value="Unassembled WGS sequence"/>
</dbReference>
<dbReference type="InterPro" id="IPR011147">
    <property type="entry name" value="Bifunc_Aspkin/hSer_DH"/>
</dbReference>
<evidence type="ECO:0000256" key="2">
    <source>
        <dbReference type="ARBA" id="ARBA00022605"/>
    </source>
</evidence>
<proteinExistence type="inferred from homology"/>
<evidence type="ECO:0000256" key="8">
    <source>
        <dbReference type="ARBA" id="ARBA00048841"/>
    </source>
</evidence>
<keyword evidence="6" id="KW-0486">Methionine biosynthesis</keyword>
<dbReference type="InterPro" id="IPR001342">
    <property type="entry name" value="HDH_cat"/>
</dbReference>
<protein>
    <submittedName>
        <fullName evidence="13">Aspartate kinase</fullName>
    </submittedName>
</protein>
<reference evidence="13 14" key="1">
    <citation type="submission" date="2023-01" db="EMBL/GenBank/DDBJ databases">
        <title>Psychrosphaera sp. nov., isolated from marine algae.</title>
        <authorList>
            <person name="Bayburt H."/>
            <person name="Choi B.J."/>
            <person name="Kim J.M."/>
            <person name="Choi D.G."/>
            <person name="Jeon C.O."/>
        </authorList>
    </citation>
    <scope>NUCLEOTIDE SEQUENCE [LARGE SCALE GENOMIC DNA]</scope>
    <source>
        <strain evidence="13 14">G1-22</strain>
    </source>
</reference>
<dbReference type="EMBL" id="JAQOMS010000002">
    <property type="protein sequence ID" value="MDC2890465.1"/>
    <property type="molecule type" value="Genomic_DNA"/>
</dbReference>
<evidence type="ECO:0000256" key="6">
    <source>
        <dbReference type="ARBA" id="ARBA00023167"/>
    </source>
</evidence>
<evidence type="ECO:0000313" key="13">
    <source>
        <dbReference type="EMBL" id="MDC2890465.1"/>
    </source>
</evidence>
<dbReference type="InterPro" id="IPR019811">
    <property type="entry name" value="HDH_CS"/>
</dbReference>
<evidence type="ECO:0000256" key="9">
    <source>
        <dbReference type="ARBA" id="ARBA00049031"/>
    </source>
</evidence>
<evidence type="ECO:0000256" key="5">
    <source>
        <dbReference type="ARBA" id="ARBA00023002"/>
    </source>
</evidence>
<dbReference type="GO" id="GO:0016301">
    <property type="term" value="F:kinase activity"/>
    <property type="evidence" value="ECO:0007669"/>
    <property type="project" value="UniProtKB-KW"/>
</dbReference>
<evidence type="ECO:0000256" key="3">
    <source>
        <dbReference type="ARBA" id="ARBA00022697"/>
    </source>
</evidence>